<feature type="transmembrane region" description="Helical" evidence="5">
    <location>
        <begin position="333"/>
        <end position="349"/>
    </location>
</feature>
<evidence type="ECO:0000256" key="3">
    <source>
        <dbReference type="ARBA" id="ARBA00022989"/>
    </source>
</evidence>
<feature type="transmembrane region" description="Helical" evidence="5">
    <location>
        <begin position="389"/>
        <end position="417"/>
    </location>
</feature>
<dbReference type="AlphaFoldDB" id="A0A5C4M025"/>
<feature type="transmembrane region" description="Helical" evidence="5">
    <location>
        <begin position="355"/>
        <end position="373"/>
    </location>
</feature>
<dbReference type="RefSeq" id="WP_139097598.1">
    <property type="nucleotide sequence ID" value="NZ_VDFW01000013.1"/>
</dbReference>
<dbReference type="Pfam" id="PF00916">
    <property type="entry name" value="Sulfate_transp"/>
    <property type="match status" value="1"/>
</dbReference>
<dbReference type="GO" id="GO:0016020">
    <property type="term" value="C:membrane"/>
    <property type="evidence" value="ECO:0007669"/>
    <property type="project" value="UniProtKB-SubCell"/>
</dbReference>
<sequence length="584" mass="60741">MSVRSAGRAASRLLPGIRQFRGYRRSWLRGDIVAGVTVAAYLIPQVMAYAEIARLPPVAGLWTVLGPMAMYTLLGTSRRLSVGPESTTALLTATALAPLAAGEPARYAALAAVLALVVGGVCLAGGLIRAGVFADLLSKPILAGYLAGIAVSMIVSQLGTVTGVPAHGEDLPAQVRSWLGHLGETQWPTLALSVAVLAFLLLAARFLPALPGPLLGMLLAAGCVAVFGWQRSGIQVVGTVPAGLPVPGLPHLDGADLPSLLLPALGIMLVGFSDVVLTARAFAGSEEPPVDANQELRALGVTNVVAGLSQGFPVSSSGSRTAIAVSVGGRTQLFSLVALATVVVVLFTARPVLSAFPEAALGAVVVYAALRLIRPGEFRRFATFRRSELVLALATTAGVVGLGVLYGVLVAIGLSILDLMRRVARPHAAVLGYARGVPGMHDVGDYPGADVVPGLVVYRYDAPLCFANAQDFHDRALAAVTPGTEWFLLNAEATVEVDLTGIEALDGLRRDLERRGIRFAMARVKRELEEELAADGLLGKIGEANLFPTLPAAVAAYVRSYRAIHGHLPEGVTPPVLPPNPMSS</sequence>
<dbReference type="InterPro" id="IPR001902">
    <property type="entry name" value="SLC26A/SulP_fam"/>
</dbReference>
<dbReference type="PROSITE" id="PS50801">
    <property type="entry name" value="STAS"/>
    <property type="match status" value="1"/>
</dbReference>
<name>A0A5C4M025_9PSEU</name>
<comment type="subcellular location">
    <subcellularLocation>
        <location evidence="1">Membrane</location>
        <topology evidence="1">Multi-pass membrane protein</topology>
    </subcellularLocation>
</comment>
<keyword evidence="2 5" id="KW-0812">Transmembrane</keyword>
<dbReference type="PANTHER" id="PTHR11814">
    <property type="entry name" value="SULFATE TRANSPORTER"/>
    <property type="match status" value="1"/>
</dbReference>
<keyword evidence="3 5" id="KW-1133">Transmembrane helix</keyword>
<dbReference type="OrthoDB" id="9769739at2"/>
<evidence type="ECO:0000259" key="6">
    <source>
        <dbReference type="PROSITE" id="PS50801"/>
    </source>
</evidence>
<evidence type="ECO:0000256" key="2">
    <source>
        <dbReference type="ARBA" id="ARBA00022692"/>
    </source>
</evidence>
<dbReference type="EMBL" id="VDFW01000013">
    <property type="protein sequence ID" value="TNC24810.1"/>
    <property type="molecule type" value="Genomic_DNA"/>
</dbReference>
<keyword evidence="8" id="KW-1185">Reference proteome</keyword>
<dbReference type="CDD" id="cd07042">
    <property type="entry name" value="STAS_SulP_like_sulfate_transporter"/>
    <property type="match status" value="1"/>
</dbReference>
<evidence type="ECO:0000313" key="7">
    <source>
        <dbReference type="EMBL" id="TNC24810.1"/>
    </source>
</evidence>
<dbReference type="SUPFAM" id="SSF52091">
    <property type="entry name" value="SpoIIaa-like"/>
    <property type="match status" value="1"/>
</dbReference>
<feature type="transmembrane region" description="Helical" evidence="5">
    <location>
        <begin position="214"/>
        <end position="237"/>
    </location>
</feature>
<comment type="caution">
    <text evidence="7">The sequence shown here is derived from an EMBL/GenBank/DDBJ whole genome shotgun (WGS) entry which is preliminary data.</text>
</comment>
<reference evidence="7 8" key="1">
    <citation type="submission" date="2019-06" db="EMBL/GenBank/DDBJ databases">
        <title>Amycolatopsis alkalitolerans sp. nov., isolated from Gastrodia elata Blume.</title>
        <authorList>
            <person name="Narsing Rao M.P."/>
            <person name="Li W.J."/>
        </authorList>
    </citation>
    <scope>NUCLEOTIDE SEQUENCE [LARGE SCALE GENOMIC DNA]</scope>
    <source>
        <strain evidence="7 8">SYSUP0005</strain>
    </source>
</reference>
<gene>
    <name evidence="7" type="primary">sulP</name>
    <name evidence="7" type="ORF">FG385_16310</name>
</gene>
<dbReference type="InterPro" id="IPR002645">
    <property type="entry name" value="STAS_dom"/>
</dbReference>
<feature type="transmembrane region" description="Helical" evidence="5">
    <location>
        <begin position="55"/>
        <end position="74"/>
    </location>
</feature>
<dbReference type="GO" id="GO:0055085">
    <property type="term" value="P:transmembrane transport"/>
    <property type="evidence" value="ECO:0007669"/>
    <property type="project" value="InterPro"/>
</dbReference>
<feature type="domain" description="STAS" evidence="6">
    <location>
        <begin position="445"/>
        <end position="557"/>
    </location>
</feature>
<evidence type="ECO:0000256" key="4">
    <source>
        <dbReference type="ARBA" id="ARBA00023136"/>
    </source>
</evidence>
<dbReference type="InterPro" id="IPR036513">
    <property type="entry name" value="STAS_dom_sf"/>
</dbReference>
<organism evidence="7 8">
    <name type="scientific">Amycolatopsis alkalitolerans</name>
    <dbReference type="NCBI Taxonomy" id="2547244"/>
    <lineage>
        <taxon>Bacteria</taxon>
        <taxon>Bacillati</taxon>
        <taxon>Actinomycetota</taxon>
        <taxon>Actinomycetes</taxon>
        <taxon>Pseudonocardiales</taxon>
        <taxon>Pseudonocardiaceae</taxon>
        <taxon>Amycolatopsis</taxon>
    </lineage>
</organism>
<dbReference type="InterPro" id="IPR011547">
    <property type="entry name" value="SLC26A/SulP_dom"/>
</dbReference>
<dbReference type="Pfam" id="PF01740">
    <property type="entry name" value="STAS"/>
    <property type="match status" value="1"/>
</dbReference>
<feature type="transmembrane region" description="Helical" evidence="5">
    <location>
        <begin position="107"/>
        <end position="130"/>
    </location>
</feature>
<dbReference type="Proteomes" id="UP000305546">
    <property type="component" value="Unassembled WGS sequence"/>
</dbReference>
<keyword evidence="4 5" id="KW-0472">Membrane</keyword>
<evidence type="ECO:0000256" key="5">
    <source>
        <dbReference type="SAM" id="Phobius"/>
    </source>
</evidence>
<dbReference type="Gene3D" id="3.30.750.24">
    <property type="entry name" value="STAS domain"/>
    <property type="match status" value="1"/>
</dbReference>
<proteinExistence type="predicted"/>
<feature type="transmembrane region" description="Helical" evidence="5">
    <location>
        <begin position="26"/>
        <end position="43"/>
    </location>
</feature>
<feature type="transmembrane region" description="Helical" evidence="5">
    <location>
        <begin position="142"/>
        <end position="167"/>
    </location>
</feature>
<protein>
    <submittedName>
        <fullName evidence="7">Sulfate permease</fullName>
    </submittedName>
</protein>
<feature type="transmembrane region" description="Helical" evidence="5">
    <location>
        <begin position="81"/>
        <end position="101"/>
    </location>
</feature>
<evidence type="ECO:0000256" key="1">
    <source>
        <dbReference type="ARBA" id="ARBA00004141"/>
    </source>
</evidence>
<evidence type="ECO:0000313" key="8">
    <source>
        <dbReference type="Proteomes" id="UP000305546"/>
    </source>
</evidence>
<dbReference type="NCBIfam" id="TIGR00815">
    <property type="entry name" value="sulP"/>
    <property type="match status" value="1"/>
</dbReference>
<accession>A0A5C4M025</accession>